<dbReference type="EMBL" id="CM056811">
    <property type="protein sequence ID" value="KAJ8637494.1"/>
    <property type="molecule type" value="Genomic_DNA"/>
</dbReference>
<evidence type="ECO:0000313" key="2">
    <source>
        <dbReference type="Proteomes" id="UP001234297"/>
    </source>
</evidence>
<organism evidence="1 2">
    <name type="scientific">Persea americana</name>
    <name type="common">Avocado</name>
    <dbReference type="NCBI Taxonomy" id="3435"/>
    <lineage>
        <taxon>Eukaryota</taxon>
        <taxon>Viridiplantae</taxon>
        <taxon>Streptophyta</taxon>
        <taxon>Embryophyta</taxon>
        <taxon>Tracheophyta</taxon>
        <taxon>Spermatophyta</taxon>
        <taxon>Magnoliopsida</taxon>
        <taxon>Magnoliidae</taxon>
        <taxon>Laurales</taxon>
        <taxon>Lauraceae</taxon>
        <taxon>Persea</taxon>
    </lineage>
</organism>
<dbReference type="Proteomes" id="UP001234297">
    <property type="component" value="Chromosome 3"/>
</dbReference>
<accession>A0ACC2LVR5</accession>
<sequence>MPDHGCTQGATMVDCTCIEGGDSSVALGMRDFLVDGIVFYHPCASTSPSLIPLLKSESTHDLNSAASQLIRLISSEGTREKEDPVLAMVNGVWVDKSFPLTPSFKETMNTIFRAEAKEVDFQTKMAQNVGLENAQRGSNFVFSPLSIHVALSMVAMGSKGHTLEQMLSFLKSQSVDDLNSLCSSLLGLMYANEGPRLAFANGVWLRKTFSLKPPFKETLNTIYRADARTVDFETEPPSLTPLSLKSQLPAGLPSPSPSSNITTIISLSASPSDLSITHHPLHLLLRSPPSPSPLLHCATLIISSLPATHLTHHHLHLPPPDGPPSSSLCPAACALLLPTHSLPLPIDSLSLFVESSGDMTSTRPLLLSSIARLPSDFSTTRGYARGRSKPICSEEEEDLVDDEELDGDDEELDVEYF</sequence>
<protein>
    <submittedName>
        <fullName evidence="1">Uncharacterized protein</fullName>
    </submittedName>
</protein>
<proteinExistence type="predicted"/>
<comment type="caution">
    <text evidence="1">The sequence shown here is derived from an EMBL/GenBank/DDBJ whole genome shotgun (WGS) entry which is preliminary data.</text>
</comment>
<evidence type="ECO:0000313" key="1">
    <source>
        <dbReference type="EMBL" id="KAJ8637494.1"/>
    </source>
</evidence>
<reference evidence="1 2" key="1">
    <citation type="journal article" date="2022" name="Hortic Res">
        <title>A haplotype resolved chromosomal level avocado genome allows analysis of novel avocado genes.</title>
        <authorList>
            <person name="Nath O."/>
            <person name="Fletcher S.J."/>
            <person name="Hayward A."/>
            <person name="Shaw L.M."/>
            <person name="Masouleh A.K."/>
            <person name="Furtado A."/>
            <person name="Henry R.J."/>
            <person name="Mitter N."/>
        </authorList>
    </citation>
    <scope>NUCLEOTIDE SEQUENCE [LARGE SCALE GENOMIC DNA]</scope>
    <source>
        <strain evidence="2">cv. Hass</strain>
    </source>
</reference>
<gene>
    <name evidence="1" type="ORF">MRB53_011761</name>
</gene>
<keyword evidence="2" id="KW-1185">Reference proteome</keyword>
<name>A0ACC2LVR5_PERAE</name>